<dbReference type="Pfam" id="PF00593">
    <property type="entry name" value="TonB_dep_Rec_b-barrel"/>
    <property type="match status" value="1"/>
</dbReference>
<feature type="chain" id="PRO_5005600473" evidence="15">
    <location>
        <begin position="26"/>
        <end position="652"/>
    </location>
</feature>
<evidence type="ECO:0000256" key="12">
    <source>
        <dbReference type="PROSITE-ProRule" id="PRU10144"/>
    </source>
</evidence>
<name>A0A0M0I168_9VIBR</name>
<dbReference type="SUPFAM" id="SSF56935">
    <property type="entry name" value="Porins"/>
    <property type="match status" value="1"/>
</dbReference>
<evidence type="ECO:0000256" key="11">
    <source>
        <dbReference type="PROSITE-ProRule" id="PRU10143"/>
    </source>
</evidence>
<dbReference type="Proteomes" id="UP000037530">
    <property type="component" value="Unassembled WGS sequence"/>
</dbReference>
<reference evidence="19" key="1">
    <citation type="submission" date="2015-08" db="EMBL/GenBank/DDBJ databases">
        <title>Vibrio galatheae sp. nov., a novel member of the Vibrionaceae family isolated from the Solomon Islands.</title>
        <authorList>
            <person name="Giubergia S."/>
            <person name="Machado H."/>
            <person name="Mateiu R.V."/>
            <person name="Gram L."/>
        </authorList>
    </citation>
    <scope>NUCLEOTIDE SEQUENCE [LARGE SCALE GENOMIC DNA]</scope>
    <source>
        <strain evidence="19">DSM 19134</strain>
    </source>
</reference>
<feature type="signal peptide" evidence="15">
    <location>
        <begin position="1"/>
        <end position="25"/>
    </location>
</feature>
<evidence type="ECO:0000259" key="17">
    <source>
        <dbReference type="Pfam" id="PF07715"/>
    </source>
</evidence>
<evidence type="ECO:0000256" key="8">
    <source>
        <dbReference type="ARBA" id="ARBA00023136"/>
    </source>
</evidence>
<dbReference type="InterPro" id="IPR039426">
    <property type="entry name" value="TonB-dep_rcpt-like"/>
</dbReference>
<dbReference type="GO" id="GO:0009279">
    <property type="term" value="C:cell outer membrane"/>
    <property type="evidence" value="ECO:0007669"/>
    <property type="project" value="UniProtKB-SubCell"/>
</dbReference>
<feature type="short sequence motif" description="TonB C-terminal box" evidence="12">
    <location>
        <begin position="635"/>
        <end position="652"/>
    </location>
</feature>
<keyword evidence="18" id="KW-0675">Receptor</keyword>
<evidence type="ECO:0000259" key="16">
    <source>
        <dbReference type="Pfam" id="PF00593"/>
    </source>
</evidence>
<keyword evidence="19" id="KW-1185">Reference proteome</keyword>
<feature type="short sequence motif" description="TonB box" evidence="11">
    <location>
        <begin position="34"/>
        <end position="40"/>
    </location>
</feature>
<evidence type="ECO:0000313" key="19">
    <source>
        <dbReference type="Proteomes" id="UP000037530"/>
    </source>
</evidence>
<dbReference type="GO" id="GO:0015344">
    <property type="term" value="F:siderophore uptake transmembrane transporter activity"/>
    <property type="evidence" value="ECO:0007669"/>
    <property type="project" value="TreeGrafter"/>
</dbReference>
<dbReference type="Gene3D" id="2.170.130.10">
    <property type="entry name" value="TonB-dependent receptor, plug domain"/>
    <property type="match status" value="1"/>
</dbReference>
<evidence type="ECO:0000256" key="1">
    <source>
        <dbReference type="ARBA" id="ARBA00004571"/>
    </source>
</evidence>
<evidence type="ECO:0000256" key="10">
    <source>
        <dbReference type="PROSITE-ProRule" id="PRU01360"/>
    </source>
</evidence>
<feature type="domain" description="TonB-dependent receptor plug" evidence="17">
    <location>
        <begin position="46"/>
        <end position="156"/>
    </location>
</feature>
<keyword evidence="7 11" id="KW-0798">TonB box</keyword>
<gene>
    <name evidence="18" type="ORF">AKJ31_09095</name>
</gene>
<dbReference type="InterPro" id="IPR036942">
    <property type="entry name" value="Beta-barrel_TonB_sf"/>
</dbReference>
<dbReference type="InterPro" id="IPR010916">
    <property type="entry name" value="TonB_box_CS"/>
</dbReference>
<dbReference type="PANTHER" id="PTHR30069:SF53">
    <property type="entry name" value="COLICIN I RECEPTOR-RELATED"/>
    <property type="match status" value="1"/>
</dbReference>
<dbReference type="PANTHER" id="PTHR30069">
    <property type="entry name" value="TONB-DEPENDENT OUTER MEMBRANE RECEPTOR"/>
    <property type="match status" value="1"/>
</dbReference>
<keyword evidence="8 10" id="KW-0472">Membrane</keyword>
<dbReference type="InterPro" id="IPR000531">
    <property type="entry name" value="Beta-barrel_TonB"/>
</dbReference>
<dbReference type="NCBIfam" id="NF010010">
    <property type="entry name" value="PRK13483.1"/>
    <property type="match status" value="1"/>
</dbReference>
<keyword evidence="2 10" id="KW-0813">Transport</keyword>
<dbReference type="InterPro" id="IPR037066">
    <property type="entry name" value="Plug_dom_sf"/>
</dbReference>
<comment type="subcellular location">
    <subcellularLocation>
        <location evidence="1 10">Cell outer membrane</location>
        <topology evidence="1 10">Multi-pass membrane protein</topology>
    </subcellularLocation>
</comment>
<keyword evidence="3 10" id="KW-1134">Transmembrane beta strand</keyword>
<dbReference type="RefSeq" id="WP_053408789.1">
    <property type="nucleotide sequence ID" value="NZ_DAIPHI010000129.1"/>
</dbReference>
<comment type="similarity">
    <text evidence="10 13">Belongs to the TonB-dependent receptor family.</text>
</comment>
<evidence type="ECO:0000256" key="4">
    <source>
        <dbReference type="ARBA" id="ARBA00022692"/>
    </source>
</evidence>
<dbReference type="Gene3D" id="2.40.170.20">
    <property type="entry name" value="TonB-dependent receptor, beta-barrel domain"/>
    <property type="match status" value="1"/>
</dbReference>
<evidence type="ECO:0000256" key="13">
    <source>
        <dbReference type="RuleBase" id="RU003357"/>
    </source>
</evidence>
<dbReference type="InterPro" id="IPR012910">
    <property type="entry name" value="Plug_dom"/>
</dbReference>
<dbReference type="OrthoDB" id="9764669at2"/>
<evidence type="ECO:0000313" key="18">
    <source>
        <dbReference type="EMBL" id="KOO08056.1"/>
    </source>
</evidence>
<keyword evidence="6" id="KW-0406">Ion transport</keyword>
<keyword evidence="5 15" id="KW-0732">Signal</keyword>
<evidence type="ECO:0000256" key="9">
    <source>
        <dbReference type="ARBA" id="ARBA00023237"/>
    </source>
</evidence>
<evidence type="ECO:0000256" key="2">
    <source>
        <dbReference type="ARBA" id="ARBA00022448"/>
    </source>
</evidence>
<feature type="domain" description="TonB-dependent receptor-like beta-barrel" evidence="16">
    <location>
        <begin position="203"/>
        <end position="625"/>
    </location>
</feature>
<evidence type="ECO:0000256" key="6">
    <source>
        <dbReference type="ARBA" id="ARBA00023065"/>
    </source>
</evidence>
<organism evidence="18 19">
    <name type="scientific">Vibrio hepatarius</name>
    <dbReference type="NCBI Taxonomy" id="171383"/>
    <lineage>
        <taxon>Bacteria</taxon>
        <taxon>Pseudomonadati</taxon>
        <taxon>Pseudomonadota</taxon>
        <taxon>Gammaproteobacteria</taxon>
        <taxon>Vibrionales</taxon>
        <taxon>Vibrionaceae</taxon>
        <taxon>Vibrio</taxon>
        <taxon>Vibrio oreintalis group</taxon>
    </lineage>
</organism>
<dbReference type="PROSITE" id="PS52016">
    <property type="entry name" value="TONB_DEPENDENT_REC_3"/>
    <property type="match status" value="1"/>
</dbReference>
<dbReference type="Pfam" id="PF07715">
    <property type="entry name" value="Plug"/>
    <property type="match status" value="1"/>
</dbReference>
<dbReference type="CDD" id="cd01347">
    <property type="entry name" value="ligand_gated_channel"/>
    <property type="match status" value="1"/>
</dbReference>
<accession>A0A0M0I168</accession>
<feature type="region of interest" description="Disordered" evidence="14">
    <location>
        <begin position="108"/>
        <end position="127"/>
    </location>
</feature>
<evidence type="ECO:0000256" key="3">
    <source>
        <dbReference type="ARBA" id="ARBA00022452"/>
    </source>
</evidence>
<keyword evidence="9 10" id="KW-0998">Cell outer membrane</keyword>
<protein>
    <submittedName>
        <fullName evidence="18">Outer membrane siderophore receptor</fullName>
    </submittedName>
</protein>
<sequence length="652" mass="71831">MSTLKLPVLSATGVLAFVSVPHVFANDAVSQMDTVVVTASGYEQSQADAPASISVISRQDLESRYYRDVTDALKSVPGVVVTGGGDTTDVSIRGMGSKYTLILVDGKRQSTRETRPNSDGPGIEQGWLPPLQAIERIEVIRGPMSTLYGSDAIGGVINVITRKDAPEWTGNVQLGTVVQENSRSGGEQSANFFLNGPIAEDLSLQVYGQYTAREEDDIEHGYEDKDLQSISSKLTYQINDRHSVQLEGGTSAQSRRGNVGLSVPTSGCRGGCEDSLNEYRRTYVTVSHTGDWESLGYSDTYLQREESENKSREMTIVNTTFKSSLATNIGNHMVTTGVDANHAELEDFTSNKASSKTETSNTQWAVFIEDEWTIVEPFSLTLGGRLDHDENYGSHFSPRAYGVWRIDPAWTLKGGVATGFRSPQLREITEGWAQVSGGGNIYGNPDLDPETSLNKEISLMYQSESGLDASLTVFHNEFKDKITRVVCPDTLCTDGPNQWGADPTYRINVDEAVTQGVEATFAMPVSDTVYMSSSYTFTDSEQKTGEYKGMPLQQLPKHLFNVDVSWQTTDKLESWTKVTYRGEEMDPVTGPSRTSIIEPAYTFVDAGVTYQLTDNTKLKGAIYNLLDEEISYEEYGYVEDGRRYWLGLDVAF</sequence>
<evidence type="ECO:0000256" key="14">
    <source>
        <dbReference type="SAM" id="MobiDB-lite"/>
    </source>
</evidence>
<dbReference type="AlphaFoldDB" id="A0A0M0I168"/>
<dbReference type="EMBL" id="LHPI01000006">
    <property type="protein sequence ID" value="KOO08056.1"/>
    <property type="molecule type" value="Genomic_DNA"/>
</dbReference>
<dbReference type="PROSITE" id="PS00430">
    <property type="entry name" value="TONB_DEPENDENT_REC_1"/>
    <property type="match status" value="1"/>
</dbReference>
<evidence type="ECO:0000256" key="7">
    <source>
        <dbReference type="ARBA" id="ARBA00023077"/>
    </source>
</evidence>
<dbReference type="STRING" id="171383.AKJ31_09095"/>
<dbReference type="PROSITE" id="PS01156">
    <property type="entry name" value="TONB_DEPENDENT_REC_2"/>
    <property type="match status" value="1"/>
</dbReference>
<dbReference type="InterPro" id="IPR010917">
    <property type="entry name" value="TonB_rcpt_CS"/>
</dbReference>
<keyword evidence="4 10" id="KW-0812">Transmembrane</keyword>
<evidence type="ECO:0000256" key="15">
    <source>
        <dbReference type="SAM" id="SignalP"/>
    </source>
</evidence>
<proteinExistence type="inferred from homology"/>
<comment type="caution">
    <text evidence="18">The sequence shown here is derived from an EMBL/GenBank/DDBJ whole genome shotgun (WGS) entry which is preliminary data.</text>
</comment>
<dbReference type="PATRIC" id="fig|171383.3.peg.1868"/>
<dbReference type="GO" id="GO:0044718">
    <property type="term" value="P:siderophore transmembrane transport"/>
    <property type="evidence" value="ECO:0007669"/>
    <property type="project" value="TreeGrafter"/>
</dbReference>
<evidence type="ECO:0000256" key="5">
    <source>
        <dbReference type="ARBA" id="ARBA00022729"/>
    </source>
</evidence>